<feature type="region of interest" description="Disordered" evidence="3">
    <location>
        <begin position="1"/>
        <end position="50"/>
    </location>
</feature>
<feature type="compositionally biased region" description="Basic and acidic residues" evidence="3">
    <location>
        <begin position="536"/>
        <end position="565"/>
    </location>
</feature>
<comment type="caution">
    <text evidence="5">The sequence shown here is derived from an EMBL/GenBank/DDBJ whole genome shotgun (WGS) entry which is preliminary data.</text>
</comment>
<gene>
    <name evidence="5" type="ORF">EC957_012000</name>
</gene>
<dbReference type="InterPro" id="IPR009449">
    <property type="entry name" value="Sec2_N"/>
</dbReference>
<dbReference type="Gene3D" id="6.10.140.910">
    <property type="match status" value="1"/>
</dbReference>
<feature type="region of interest" description="Disordered" evidence="3">
    <location>
        <begin position="491"/>
        <end position="593"/>
    </location>
</feature>
<evidence type="ECO:0000256" key="2">
    <source>
        <dbReference type="SAM" id="Coils"/>
    </source>
</evidence>
<proteinExistence type="predicted"/>
<dbReference type="PANTHER" id="PTHR14430:SF0">
    <property type="entry name" value="SEC2P DOMAIN-CONTAINING PROTEIN"/>
    <property type="match status" value="1"/>
</dbReference>
<evidence type="ECO:0000259" key="4">
    <source>
        <dbReference type="Pfam" id="PF06428"/>
    </source>
</evidence>
<dbReference type="PANTHER" id="PTHR14430">
    <property type="entry name" value="RABIN3-RELATED"/>
    <property type="match status" value="1"/>
</dbReference>
<dbReference type="AlphaFoldDB" id="A0A9P6FGV4"/>
<name>A0A9P6FGV4_9FUNG</name>
<reference evidence="5" key="1">
    <citation type="journal article" date="2020" name="Fungal Divers.">
        <title>Resolving the Mortierellaceae phylogeny through synthesis of multi-gene phylogenetics and phylogenomics.</title>
        <authorList>
            <person name="Vandepol N."/>
            <person name="Liber J."/>
            <person name="Desiro A."/>
            <person name="Na H."/>
            <person name="Kennedy M."/>
            <person name="Barry K."/>
            <person name="Grigoriev I.V."/>
            <person name="Miller A.N."/>
            <person name="O'Donnell K."/>
            <person name="Stajich J.E."/>
            <person name="Bonito G."/>
        </authorList>
    </citation>
    <scope>NUCLEOTIDE SEQUENCE</scope>
    <source>
        <strain evidence="5">NRRL 2591</strain>
    </source>
</reference>
<dbReference type="Proteomes" id="UP000723463">
    <property type="component" value="Unassembled WGS sequence"/>
</dbReference>
<protein>
    <recommendedName>
        <fullName evidence="4">GDP/GTP exchange factor Sec2 N-terminal domain-containing protein</fullName>
    </recommendedName>
</protein>
<feature type="domain" description="GDP/GTP exchange factor Sec2 N-terminal" evidence="4">
    <location>
        <begin position="93"/>
        <end position="231"/>
    </location>
</feature>
<keyword evidence="6" id="KW-1185">Reference proteome</keyword>
<evidence type="ECO:0000256" key="3">
    <source>
        <dbReference type="SAM" id="MobiDB-lite"/>
    </source>
</evidence>
<feature type="compositionally biased region" description="Polar residues" evidence="3">
    <location>
        <begin position="517"/>
        <end position="533"/>
    </location>
</feature>
<organism evidence="5 6">
    <name type="scientific">Mortierella hygrophila</name>
    <dbReference type="NCBI Taxonomy" id="979708"/>
    <lineage>
        <taxon>Eukaryota</taxon>
        <taxon>Fungi</taxon>
        <taxon>Fungi incertae sedis</taxon>
        <taxon>Mucoromycota</taxon>
        <taxon>Mortierellomycotina</taxon>
        <taxon>Mortierellomycetes</taxon>
        <taxon>Mortierellales</taxon>
        <taxon>Mortierellaceae</taxon>
        <taxon>Mortierella</taxon>
    </lineage>
</organism>
<keyword evidence="1 2" id="KW-0175">Coiled coil</keyword>
<dbReference type="EMBL" id="JAAAXW010000009">
    <property type="protein sequence ID" value="KAF9550684.1"/>
    <property type="molecule type" value="Genomic_DNA"/>
</dbReference>
<feature type="compositionally biased region" description="Basic and acidic residues" evidence="3">
    <location>
        <begin position="41"/>
        <end position="50"/>
    </location>
</feature>
<feature type="compositionally biased region" description="Low complexity" evidence="3">
    <location>
        <begin position="30"/>
        <end position="39"/>
    </location>
</feature>
<feature type="coiled-coil region" evidence="2">
    <location>
        <begin position="80"/>
        <end position="234"/>
    </location>
</feature>
<dbReference type="GO" id="GO:0070319">
    <property type="term" value="C:Golgi to plasma membrane transport vesicle"/>
    <property type="evidence" value="ECO:0007669"/>
    <property type="project" value="TreeGrafter"/>
</dbReference>
<sequence>MEQPIIDTTTTTTDGQAHPDTESADAKPNTIATTSTTTAESRLHNGDTAHQEDTKCPCYKVLADSSSRACGICERIIPSLDDVHKEHTRLVEEMEQAQTRLAEEKRRALAATVDVEILRKKIEDLEDSLQAKSDDYESVQKDLSILNDKYVDEIEKVAELQYAKETVEGELEELSRTLFEEANGMVATEARARHQLELTRKHLELELKDAHERLAAETSQLKELKSKMEAMMDSRPQSKRSSTNHSDRGSVDLAQLFGINNSNRISVPEVLTEEPEPETAIAIDGQLLQEFREFVSLSSSVRLNKIHSLTFMRHCQDEDVELCLRFGNTPRISAKKLTEGICSNTCYIEEATAEQVKEYERMVLAAQQPPSPARNSMSNKSVLWERLQNQYAMYQAPKGGCQTCGRLGPLSHRYRIASLDEWSFIDRFCRDRLVAVCEFYIFIRNIRAGLYANRSIEDLYSESLRLRLQMFYARSGVLPIMLSELGTTAQSIGSMGSAGQGQWPEGTPPPRGEGSDAGSTNSPSTSAFTTPITTPKIERAEILSRSVSREDVVSVKTSLEEKDRSPVSPTTAATATTSTSSPLASAGPEPTSS</sequence>
<evidence type="ECO:0000313" key="5">
    <source>
        <dbReference type="EMBL" id="KAF9550684.1"/>
    </source>
</evidence>
<accession>A0A9P6FGV4</accession>
<evidence type="ECO:0000313" key="6">
    <source>
        <dbReference type="Proteomes" id="UP000723463"/>
    </source>
</evidence>
<dbReference type="CDD" id="cd21044">
    <property type="entry name" value="Rab11BD_RAB3IP_like"/>
    <property type="match status" value="1"/>
</dbReference>
<dbReference type="GO" id="GO:0051286">
    <property type="term" value="C:cell tip"/>
    <property type="evidence" value="ECO:0007669"/>
    <property type="project" value="TreeGrafter"/>
</dbReference>
<dbReference type="InterPro" id="IPR040351">
    <property type="entry name" value="RAB3IL/RAB3IP/Sec2"/>
</dbReference>
<dbReference type="GO" id="GO:0006887">
    <property type="term" value="P:exocytosis"/>
    <property type="evidence" value="ECO:0007669"/>
    <property type="project" value="TreeGrafter"/>
</dbReference>
<evidence type="ECO:0000256" key="1">
    <source>
        <dbReference type="ARBA" id="ARBA00023054"/>
    </source>
</evidence>
<dbReference type="Pfam" id="PF06428">
    <property type="entry name" value="Sec2p"/>
    <property type="match status" value="1"/>
</dbReference>
<feature type="compositionally biased region" description="Low complexity" evidence="3">
    <location>
        <begin position="566"/>
        <end position="586"/>
    </location>
</feature>
<dbReference type="SUPFAM" id="SSF144284">
    <property type="entry name" value="Sec2 N-terminal region"/>
    <property type="match status" value="1"/>
</dbReference>
<dbReference type="GO" id="GO:0005085">
    <property type="term" value="F:guanyl-nucleotide exchange factor activity"/>
    <property type="evidence" value="ECO:0007669"/>
    <property type="project" value="InterPro"/>
</dbReference>
<dbReference type="Pfam" id="PF25555">
    <property type="entry name" value="RAB3A-like_C"/>
    <property type="match status" value="1"/>
</dbReference>